<dbReference type="InterPro" id="IPR011990">
    <property type="entry name" value="TPR-like_helical_dom_sf"/>
</dbReference>
<dbReference type="PANTHER" id="PTHR47941">
    <property type="entry name" value="PENTATRICOPEPTIDE REPEAT-CONTAINING PROTEIN 3, MITOCHONDRIAL"/>
    <property type="match status" value="1"/>
</dbReference>
<dbReference type="Pfam" id="PF13041">
    <property type="entry name" value="PPR_2"/>
    <property type="match status" value="1"/>
</dbReference>
<proteinExistence type="inferred from homology"/>
<name>A0AAD8ILM2_9APIA</name>
<evidence type="ECO:0000313" key="5">
    <source>
        <dbReference type="Proteomes" id="UP001237642"/>
    </source>
</evidence>
<protein>
    <recommendedName>
        <fullName evidence="6">Pentatricopeptide repeat-containing protein</fullName>
    </recommendedName>
</protein>
<reference evidence="4" key="1">
    <citation type="submission" date="2023-02" db="EMBL/GenBank/DDBJ databases">
        <title>Genome of toxic invasive species Heracleum sosnowskyi carries increased number of genes despite the absence of recent whole-genome duplications.</title>
        <authorList>
            <person name="Schelkunov M."/>
            <person name="Shtratnikova V."/>
            <person name="Makarenko M."/>
            <person name="Klepikova A."/>
            <person name="Omelchenko D."/>
            <person name="Novikova G."/>
            <person name="Obukhova E."/>
            <person name="Bogdanov V."/>
            <person name="Penin A."/>
            <person name="Logacheva M."/>
        </authorList>
    </citation>
    <scope>NUCLEOTIDE SEQUENCE</scope>
    <source>
        <strain evidence="4">Hsosn_3</strain>
        <tissue evidence="4">Leaf</tissue>
    </source>
</reference>
<organism evidence="4 5">
    <name type="scientific">Heracleum sosnowskyi</name>
    <dbReference type="NCBI Taxonomy" id="360622"/>
    <lineage>
        <taxon>Eukaryota</taxon>
        <taxon>Viridiplantae</taxon>
        <taxon>Streptophyta</taxon>
        <taxon>Embryophyta</taxon>
        <taxon>Tracheophyta</taxon>
        <taxon>Spermatophyta</taxon>
        <taxon>Magnoliopsida</taxon>
        <taxon>eudicotyledons</taxon>
        <taxon>Gunneridae</taxon>
        <taxon>Pentapetalae</taxon>
        <taxon>asterids</taxon>
        <taxon>campanulids</taxon>
        <taxon>Apiales</taxon>
        <taxon>Apiaceae</taxon>
        <taxon>Apioideae</taxon>
        <taxon>apioid superclade</taxon>
        <taxon>Tordylieae</taxon>
        <taxon>Tordyliinae</taxon>
        <taxon>Heracleum</taxon>
    </lineage>
</organism>
<dbReference type="PROSITE" id="PS51375">
    <property type="entry name" value="PPR"/>
    <property type="match status" value="1"/>
</dbReference>
<feature type="repeat" description="PPR" evidence="3">
    <location>
        <begin position="45"/>
        <end position="79"/>
    </location>
</feature>
<dbReference type="Proteomes" id="UP001237642">
    <property type="component" value="Unassembled WGS sequence"/>
</dbReference>
<dbReference type="InterPro" id="IPR002885">
    <property type="entry name" value="PPR_rpt"/>
</dbReference>
<accession>A0AAD8ILM2</accession>
<keyword evidence="2" id="KW-0677">Repeat</keyword>
<evidence type="ECO:0008006" key="6">
    <source>
        <dbReference type="Google" id="ProtNLM"/>
    </source>
</evidence>
<sequence length="127" mass="14620">MIEKGILPNVKTYPPLIQVLCHFNRWEEVGLLLNEMMEDLYISPNVRTFNILVDAYSKSGKLDDAKHLIEIMKERGEEGQLFTILMHAYCSQGQLDGALAVLNSIESKKMKPNCYTYSILQLHKFEL</sequence>
<evidence type="ECO:0000256" key="1">
    <source>
        <dbReference type="ARBA" id="ARBA00007626"/>
    </source>
</evidence>
<dbReference type="AlphaFoldDB" id="A0AAD8ILM2"/>
<gene>
    <name evidence="4" type="ORF">POM88_023920</name>
</gene>
<dbReference type="Pfam" id="PF01535">
    <property type="entry name" value="PPR"/>
    <property type="match status" value="1"/>
</dbReference>
<comment type="similarity">
    <text evidence="1">Belongs to the PPR family. P subfamily.</text>
</comment>
<evidence type="ECO:0000313" key="4">
    <source>
        <dbReference type="EMBL" id="KAK1386185.1"/>
    </source>
</evidence>
<dbReference type="EMBL" id="JAUIZM010000005">
    <property type="protein sequence ID" value="KAK1386185.1"/>
    <property type="molecule type" value="Genomic_DNA"/>
</dbReference>
<evidence type="ECO:0000256" key="3">
    <source>
        <dbReference type="PROSITE-ProRule" id="PRU00708"/>
    </source>
</evidence>
<dbReference type="Gene3D" id="1.25.40.10">
    <property type="entry name" value="Tetratricopeptide repeat domain"/>
    <property type="match status" value="2"/>
</dbReference>
<reference evidence="4" key="2">
    <citation type="submission" date="2023-05" db="EMBL/GenBank/DDBJ databases">
        <authorList>
            <person name="Schelkunov M.I."/>
        </authorList>
    </citation>
    <scope>NUCLEOTIDE SEQUENCE</scope>
    <source>
        <strain evidence="4">Hsosn_3</strain>
        <tissue evidence="4">Leaf</tissue>
    </source>
</reference>
<comment type="caution">
    <text evidence="4">The sequence shown here is derived from an EMBL/GenBank/DDBJ whole genome shotgun (WGS) entry which is preliminary data.</text>
</comment>
<keyword evidence="5" id="KW-1185">Reference proteome</keyword>
<evidence type="ECO:0000256" key="2">
    <source>
        <dbReference type="ARBA" id="ARBA00022737"/>
    </source>
</evidence>
<dbReference type="NCBIfam" id="TIGR00756">
    <property type="entry name" value="PPR"/>
    <property type="match status" value="2"/>
</dbReference>
<dbReference type="Pfam" id="PF12854">
    <property type="entry name" value="PPR_1"/>
    <property type="match status" value="1"/>
</dbReference>